<name>A0A1G8KJU2_9RHOB</name>
<protein>
    <recommendedName>
        <fullName evidence="5">Tyr recombinase domain-containing protein</fullName>
    </recommendedName>
</protein>
<accession>A0A1G8KJU2</accession>
<dbReference type="RefSeq" id="WP_093148603.1">
    <property type="nucleotide sequence ID" value="NZ_FNEK01000003.1"/>
</dbReference>
<evidence type="ECO:0000259" key="5">
    <source>
        <dbReference type="PROSITE" id="PS51898"/>
    </source>
</evidence>
<keyword evidence="3" id="KW-0238">DNA-binding</keyword>
<dbReference type="InterPro" id="IPR050808">
    <property type="entry name" value="Phage_Integrase"/>
</dbReference>
<dbReference type="InterPro" id="IPR010998">
    <property type="entry name" value="Integrase_recombinase_N"/>
</dbReference>
<dbReference type="InterPro" id="IPR011010">
    <property type="entry name" value="DNA_brk_join_enz"/>
</dbReference>
<dbReference type="PROSITE" id="PS51898">
    <property type="entry name" value="TYR_RECOMBINASE"/>
    <property type="match status" value="1"/>
</dbReference>
<dbReference type="GO" id="GO:0015074">
    <property type="term" value="P:DNA integration"/>
    <property type="evidence" value="ECO:0007669"/>
    <property type="project" value="UniProtKB-KW"/>
</dbReference>
<evidence type="ECO:0000256" key="1">
    <source>
        <dbReference type="ARBA" id="ARBA00008857"/>
    </source>
</evidence>
<feature type="domain" description="Tyr recombinase" evidence="5">
    <location>
        <begin position="213"/>
        <end position="384"/>
    </location>
</feature>
<comment type="similarity">
    <text evidence="1">Belongs to the 'phage' integrase family.</text>
</comment>
<reference evidence="6 7" key="1">
    <citation type="submission" date="2016-10" db="EMBL/GenBank/DDBJ databases">
        <authorList>
            <person name="de Groot N.N."/>
        </authorList>
    </citation>
    <scope>NUCLEOTIDE SEQUENCE [LARGE SCALE GENOMIC DNA]</scope>
    <source>
        <strain evidence="6 7">DSM 25294</strain>
    </source>
</reference>
<keyword evidence="7" id="KW-1185">Reference proteome</keyword>
<organism evidence="6 7">
    <name type="scientific">Aliiruegeria lutimaris</name>
    <dbReference type="NCBI Taxonomy" id="571298"/>
    <lineage>
        <taxon>Bacteria</taxon>
        <taxon>Pseudomonadati</taxon>
        <taxon>Pseudomonadota</taxon>
        <taxon>Alphaproteobacteria</taxon>
        <taxon>Rhodobacterales</taxon>
        <taxon>Roseobacteraceae</taxon>
        <taxon>Aliiruegeria</taxon>
    </lineage>
</organism>
<dbReference type="Gene3D" id="3.30.160.390">
    <property type="entry name" value="Integrase, DNA-binding domain"/>
    <property type="match status" value="1"/>
</dbReference>
<dbReference type="Pfam" id="PF13356">
    <property type="entry name" value="Arm-DNA-bind_3"/>
    <property type="match status" value="1"/>
</dbReference>
<dbReference type="InterPro" id="IPR002104">
    <property type="entry name" value="Integrase_catalytic"/>
</dbReference>
<dbReference type="GO" id="GO:0003677">
    <property type="term" value="F:DNA binding"/>
    <property type="evidence" value="ECO:0007669"/>
    <property type="project" value="UniProtKB-KW"/>
</dbReference>
<dbReference type="EMBL" id="FNEK01000003">
    <property type="protein sequence ID" value="SDI43721.1"/>
    <property type="molecule type" value="Genomic_DNA"/>
</dbReference>
<dbReference type="PANTHER" id="PTHR30629">
    <property type="entry name" value="PROPHAGE INTEGRASE"/>
    <property type="match status" value="1"/>
</dbReference>
<dbReference type="STRING" id="571298.SAMN04488026_100312"/>
<proteinExistence type="inferred from homology"/>
<dbReference type="Gene3D" id="1.10.150.130">
    <property type="match status" value="1"/>
</dbReference>
<dbReference type="OrthoDB" id="7615137at2"/>
<dbReference type="SUPFAM" id="SSF56349">
    <property type="entry name" value="DNA breaking-rejoining enzymes"/>
    <property type="match status" value="1"/>
</dbReference>
<dbReference type="PANTHER" id="PTHR30629:SF2">
    <property type="entry name" value="PROPHAGE INTEGRASE INTS-RELATED"/>
    <property type="match status" value="1"/>
</dbReference>
<dbReference type="GO" id="GO:0006310">
    <property type="term" value="P:DNA recombination"/>
    <property type="evidence" value="ECO:0007669"/>
    <property type="project" value="UniProtKB-KW"/>
</dbReference>
<dbReference type="Gene3D" id="1.10.443.10">
    <property type="entry name" value="Intergrase catalytic core"/>
    <property type="match status" value="1"/>
</dbReference>
<evidence type="ECO:0000256" key="3">
    <source>
        <dbReference type="ARBA" id="ARBA00023125"/>
    </source>
</evidence>
<dbReference type="Proteomes" id="UP000199382">
    <property type="component" value="Unassembled WGS sequence"/>
</dbReference>
<keyword evidence="4" id="KW-0233">DNA recombination</keyword>
<gene>
    <name evidence="6" type="ORF">SAMN04488026_100312</name>
</gene>
<dbReference type="InterPro" id="IPR025166">
    <property type="entry name" value="Integrase_DNA_bind_dom"/>
</dbReference>
<evidence type="ECO:0000313" key="7">
    <source>
        <dbReference type="Proteomes" id="UP000199382"/>
    </source>
</evidence>
<dbReference type="InterPro" id="IPR038488">
    <property type="entry name" value="Integrase_DNA-bd_sf"/>
</dbReference>
<evidence type="ECO:0000256" key="2">
    <source>
        <dbReference type="ARBA" id="ARBA00022908"/>
    </source>
</evidence>
<evidence type="ECO:0000256" key="4">
    <source>
        <dbReference type="ARBA" id="ARBA00023172"/>
    </source>
</evidence>
<sequence>MPTVSITQALRADTPRKVSLPEGADTLILSDTSLRGFRLRVNRTGCAWAFYGRVKGGKQRYITIGDAGVMPAKAARIRAEELRSLFRQGIDPVAEEETRKAQEVTVAKIADEYLRLFEAGGLSKQRKIPRPDSIKSEKKDARRAIGLLGADTPISSITPVTIRKAHLKLADLAPSSRKKIHGVIHRMLRLAVTLGLLESNPADAVEAPLGSIQRERFLSPEEIKAVWETCDQMGRYGRLVRFLIAMPVRTSIARELHYSNVDLGKQLIRVGADARGNKSRRPWALPLNDIAFGVVGEGEGYVFDGDRGPMVSLSSAAKAKLDHLSGVTGWQLHDLRRTASTLTGEEVETIDEDAFDLWLMHVRSGIKGTYQSSARVAAMRTAARQWGQVLGDIIGHETADNVVRLAHG</sequence>
<evidence type="ECO:0000313" key="6">
    <source>
        <dbReference type="EMBL" id="SDI43721.1"/>
    </source>
</evidence>
<keyword evidence="2" id="KW-0229">DNA integration</keyword>
<dbReference type="InterPro" id="IPR013762">
    <property type="entry name" value="Integrase-like_cat_sf"/>
</dbReference>
<dbReference type="AlphaFoldDB" id="A0A1G8KJU2"/>